<keyword evidence="3" id="KW-1185">Reference proteome</keyword>
<reference evidence="2 3" key="1">
    <citation type="journal article" date="2021" name="Sci. Rep.">
        <title>Chromosome anchoring in Senegalese sole (Solea senegalensis) reveals sex-associated markers and genome rearrangements in flatfish.</title>
        <authorList>
            <person name="Guerrero-Cozar I."/>
            <person name="Gomez-Garrido J."/>
            <person name="Berbel C."/>
            <person name="Martinez-Blanch J.F."/>
            <person name="Alioto T."/>
            <person name="Claros M.G."/>
            <person name="Gagnaire P.A."/>
            <person name="Manchado M."/>
        </authorList>
    </citation>
    <scope>NUCLEOTIDE SEQUENCE [LARGE SCALE GENOMIC DNA]</scope>
    <source>
        <strain evidence="2">Sse05_10M</strain>
    </source>
</reference>
<evidence type="ECO:0000313" key="2">
    <source>
        <dbReference type="EMBL" id="KAG7520499.1"/>
    </source>
</evidence>
<dbReference type="EMBL" id="JAGKHQ010000003">
    <property type="protein sequence ID" value="KAG7520499.1"/>
    <property type="molecule type" value="Genomic_DNA"/>
</dbReference>
<evidence type="ECO:0000313" key="3">
    <source>
        <dbReference type="Proteomes" id="UP000693946"/>
    </source>
</evidence>
<accession>A0AAV6STE2</accession>
<comment type="caution">
    <text evidence="2">The sequence shown here is derived from an EMBL/GenBank/DDBJ whole genome shotgun (WGS) entry which is preliminary data.</text>
</comment>
<protein>
    <recommendedName>
        <fullName evidence="4">HNH endonuclease</fullName>
    </recommendedName>
</protein>
<organism evidence="2 3">
    <name type="scientific">Solea senegalensis</name>
    <name type="common">Senegalese sole</name>
    <dbReference type="NCBI Taxonomy" id="28829"/>
    <lineage>
        <taxon>Eukaryota</taxon>
        <taxon>Metazoa</taxon>
        <taxon>Chordata</taxon>
        <taxon>Craniata</taxon>
        <taxon>Vertebrata</taxon>
        <taxon>Euteleostomi</taxon>
        <taxon>Actinopterygii</taxon>
        <taxon>Neopterygii</taxon>
        <taxon>Teleostei</taxon>
        <taxon>Neoteleostei</taxon>
        <taxon>Acanthomorphata</taxon>
        <taxon>Carangaria</taxon>
        <taxon>Pleuronectiformes</taxon>
        <taxon>Pleuronectoidei</taxon>
        <taxon>Soleidae</taxon>
        <taxon>Solea</taxon>
    </lineage>
</organism>
<evidence type="ECO:0000256" key="1">
    <source>
        <dbReference type="SAM" id="MobiDB-lite"/>
    </source>
</evidence>
<evidence type="ECO:0008006" key="4">
    <source>
        <dbReference type="Google" id="ProtNLM"/>
    </source>
</evidence>
<name>A0AAV6STE2_SOLSE</name>
<feature type="region of interest" description="Disordered" evidence="1">
    <location>
        <begin position="50"/>
        <end position="75"/>
    </location>
</feature>
<sequence length="75" mass="8058">MRRSAAETGATRGICIKCMAVNKHAVETKRWDSPDDVAYFAQNGGENDAACAKTKRRERGKWLGGQVDDAAGSTA</sequence>
<proteinExistence type="predicted"/>
<dbReference type="Proteomes" id="UP000693946">
    <property type="component" value="Linkage Group LG11"/>
</dbReference>
<dbReference type="AlphaFoldDB" id="A0AAV6STE2"/>
<gene>
    <name evidence="2" type="ORF">JOB18_030526</name>
</gene>